<evidence type="ECO:0000313" key="4">
    <source>
        <dbReference type="EMBL" id="EIT72077.1"/>
    </source>
</evidence>
<accession>I7ZK01</accession>
<evidence type="ECO:0000256" key="2">
    <source>
        <dbReference type="PROSITE-ProRule" id="PRU01379"/>
    </source>
</evidence>
<sequence length="385" mass="42565">MTSRLHISDRFDSGAIEVLSLADPADIRLRIRPDTQAEFAQWFHFRLSGARGLACNLTFENAGECAYPDGWRHYSVAVSDDGERWYRVPASYDGKQLRFSLTPKVDAVTIAYFEPYSESRHQAFMAQVQTHSSVRLSEVGRSVQGRPLDLLTIGTPGEGKRKLWIIARQHPGETMAEWLVEGLLKRLLNLGDHAGDPLGNKLLQHAVFYVVPNMNPDGAALGNLRTNAAGANLNREWMEPSAGRSPEVLAVREAIAATGCDFFLDVHGDEALPYVFVDGCGGLPTFDDAQAAEQKAFLQRFLRASPDFQTQHGYPSNHFREEVLKLATKYIGYHYRCLALTLELPFKDNANDPRPETGWNGARSAALGAALISALCWHVVPGADA</sequence>
<proteinExistence type="inferred from homology"/>
<keyword evidence="4" id="KW-0645">Protease</keyword>
<keyword evidence="4" id="KW-0378">Hydrolase</keyword>
<dbReference type="CDD" id="cd06234">
    <property type="entry name" value="M14_PaCCP-like"/>
    <property type="match status" value="1"/>
</dbReference>
<evidence type="ECO:0000313" key="5">
    <source>
        <dbReference type="Proteomes" id="UP000003704"/>
    </source>
</evidence>
<feature type="active site" description="Proton donor/acceptor" evidence="2">
    <location>
        <position position="343"/>
    </location>
</feature>
<dbReference type="OrthoDB" id="5490902at2"/>
<dbReference type="GO" id="GO:0008270">
    <property type="term" value="F:zinc ion binding"/>
    <property type="evidence" value="ECO:0007669"/>
    <property type="project" value="InterPro"/>
</dbReference>
<keyword evidence="4" id="KW-0121">Carboxypeptidase</keyword>
<dbReference type="Pfam" id="PF00246">
    <property type="entry name" value="Peptidase_M14"/>
    <property type="match status" value="1"/>
</dbReference>
<dbReference type="InterPro" id="IPR000834">
    <property type="entry name" value="Peptidase_M14"/>
</dbReference>
<dbReference type="AlphaFoldDB" id="I7ZK01"/>
<dbReference type="GO" id="GO:0006508">
    <property type="term" value="P:proteolysis"/>
    <property type="evidence" value="ECO:0007669"/>
    <property type="project" value="InterPro"/>
</dbReference>
<dbReference type="PATRIC" id="fig|1172194.4.peg.2138"/>
<dbReference type="InterPro" id="IPR040626">
    <property type="entry name" value="Pepdidase_M14_N"/>
</dbReference>
<dbReference type="Proteomes" id="UP000003704">
    <property type="component" value="Unassembled WGS sequence"/>
</dbReference>
<dbReference type="EMBL" id="AKGD01000001">
    <property type="protein sequence ID" value="EIT72077.1"/>
    <property type="molecule type" value="Genomic_DNA"/>
</dbReference>
<dbReference type="PROSITE" id="PS52035">
    <property type="entry name" value="PEPTIDASE_M14"/>
    <property type="match status" value="1"/>
</dbReference>
<name>I7ZK01_9GAMM</name>
<dbReference type="RefSeq" id="WP_007185157.1">
    <property type="nucleotide sequence ID" value="NZ_AKGD01000001.1"/>
</dbReference>
<comment type="caution">
    <text evidence="4">The sequence shown here is derived from an EMBL/GenBank/DDBJ whole genome shotgun (WGS) entry which is preliminary data.</text>
</comment>
<comment type="similarity">
    <text evidence="2">Belongs to the peptidase M14 family.</text>
</comment>
<feature type="domain" description="Peptidase M14" evidence="3">
    <location>
        <begin position="114"/>
        <end position="379"/>
    </location>
</feature>
<reference evidence="4 5" key="1">
    <citation type="journal article" date="2012" name="J. Bacteriol.">
        <title>Genome Sequence of n-Alkane-Degrading Hydrocarboniphaga effusa Strain AP103T (ATCC BAA-332T).</title>
        <authorList>
            <person name="Chang H.K."/>
            <person name="Zylstra G.J."/>
            <person name="Chae J.C."/>
        </authorList>
    </citation>
    <scope>NUCLEOTIDE SEQUENCE [LARGE SCALE GENOMIC DNA]</scope>
    <source>
        <strain evidence="4 5">AP103</strain>
    </source>
</reference>
<dbReference type="SMART" id="SM00631">
    <property type="entry name" value="Zn_pept"/>
    <property type="match status" value="1"/>
</dbReference>
<dbReference type="Pfam" id="PF18027">
    <property type="entry name" value="Pepdidase_M14_N"/>
    <property type="match status" value="1"/>
</dbReference>
<dbReference type="SUPFAM" id="SSF53187">
    <property type="entry name" value="Zn-dependent exopeptidases"/>
    <property type="match status" value="1"/>
</dbReference>
<comment type="cofactor">
    <cofactor evidence="1">
        <name>Zn(2+)</name>
        <dbReference type="ChEBI" id="CHEBI:29105"/>
    </cofactor>
</comment>
<organism evidence="4 5">
    <name type="scientific">Hydrocarboniphaga effusa AP103</name>
    <dbReference type="NCBI Taxonomy" id="1172194"/>
    <lineage>
        <taxon>Bacteria</taxon>
        <taxon>Pseudomonadati</taxon>
        <taxon>Pseudomonadota</taxon>
        <taxon>Gammaproteobacteria</taxon>
        <taxon>Nevskiales</taxon>
        <taxon>Nevskiaceae</taxon>
        <taxon>Hydrocarboniphaga</taxon>
    </lineage>
</organism>
<dbReference type="PANTHER" id="PTHR12756">
    <property type="entry name" value="CYTOSOLIC CARBOXYPEPTIDASE"/>
    <property type="match status" value="1"/>
</dbReference>
<evidence type="ECO:0000256" key="1">
    <source>
        <dbReference type="ARBA" id="ARBA00001947"/>
    </source>
</evidence>
<dbReference type="Gene3D" id="2.60.40.3120">
    <property type="match status" value="1"/>
</dbReference>
<dbReference type="PANTHER" id="PTHR12756:SF11">
    <property type="entry name" value="CYTOSOLIC CARBOXYPEPTIDASE 1"/>
    <property type="match status" value="1"/>
</dbReference>
<gene>
    <name evidence="4" type="ORF">WQQ_22140</name>
</gene>
<keyword evidence="5" id="KW-1185">Reference proteome</keyword>
<dbReference type="InterPro" id="IPR050821">
    <property type="entry name" value="Cytosolic_carboxypeptidase"/>
</dbReference>
<dbReference type="Gene3D" id="3.40.630.10">
    <property type="entry name" value="Zn peptidases"/>
    <property type="match status" value="1"/>
</dbReference>
<dbReference type="STRING" id="1172194.WQQ_22140"/>
<protein>
    <submittedName>
        <fullName evidence="4">Peptidase M14 carboxypeptidase A</fullName>
    </submittedName>
</protein>
<dbReference type="GO" id="GO:0004181">
    <property type="term" value="F:metallocarboxypeptidase activity"/>
    <property type="evidence" value="ECO:0007669"/>
    <property type="project" value="InterPro"/>
</dbReference>
<evidence type="ECO:0000259" key="3">
    <source>
        <dbReference type="PROSITE" id="PS52035"/>
    </source>
</evidence>